<reference evidence="2" key="1">
    <citation type="submission" date="2016-05" db="EMBL/GenBank/DDBJ databases">
        <title>Comparative genomics of biotechnologically important yeasts.</title>
        <authorList>
            <consortium name="DOE Joint Genome Institute"/>
            <person name="Riley R."/>
            <person name="Haridas S."/>
            <person name="Wolfe K.H."/>
            <person name="Lopes M.R."/>
            <person name="Hittinger C.T."/>
            <person name="Goker M."/>
            <person name="Salamov A."/>
            <person name="Wisecaver J."/>
            <person name="Long T.M."/>
            <person name="Aerts A.L."/>
            <person name="Barry K."/>
            <person name="Choi C."/>
            <person name="Clum A."/>
            <person name="Coughlan A.Y."/>
            <person name="Deshpande S."/>
            <person name="Douglass A.P."/>
            <person name="Hanson S.J."/>
            <person name="Klenk H.-P."/>
            <person name="Labutti K."/>
            <person name="Lapidus A."/>
            <person name="Lindquist E."/>
            <person name="Lipzen A."/>
            <person name="Meier-Kolthoff J.P."/>
            <person name="Ohm R.A."/>
            <person name="Otillar R.P."/>
            <person name="Pangilinan J."/>
            <person name="Peng Y."/>
            <person name="Rokas A."/>
            <person name="Rosa C.A."/>
            <person name="Scheuner C."/>
            <person name="Sibirny A.A."/>
            <person name="Slot J.C."/>
            <person name="Stielow J.B."/>
            <person name="Sun H."/>
            <person name="Kurtzman C.P."/>
            <person name="Blackwell M."/>
            <person name="Grigoriev I.V."/>
            <person name="Jeffries T.W."/>
        </authorList>
    </citation>
    <scope>NUCLEOTIDE SEQUENCE [LARGE SCALE GENOMIC DNA]</scope>
    <source>
        <strain evidence="2">NRRL Y-17324</strain>
    </source>
</reference>
<accession>A0A1E4SP85</accession>
<keyword evidence="2" id="KW-1185">Reference proteome</keyword>
<proteinExistence type="predicted"/>
<evidence type="ECO:0000313" key="1">
    <source>
        <dbReference type="EMBL" id="ODV81306.1"/>
    </source>
</evidence>
<dbReference type="Proteomes" id="UP000094285">
    <property type="component" value="Unassembled WGS sequence"/>
</dbReference>
<dbReference type="GeneID" id="30980698"/>
<gene>
    <name evidence="1" type="ORF">CANTADRAFT_203933</name>
</gene>
<name>A0A1E4SP85_9ASCO</name>
<protein>
    <submittedName>
        <fullName evidence="1">Uncharacterized protein</fullName>
    </submittedName>
</protein>
<dbReference type="EMBL" id="KV453910">
    <property type="protein sequence ID" value="ODV81306.1"/>
    <property type="molecule type" value="Genomic_DNA"/>
</dbReference>
<organism evidence="1 2">
    <name type="scientific">Suhomyces tanzawaensis NRRL Y-17324</name>
    <dbReference type="NCBI Taxonomy" id="984487"/>
    <lineage>
        <taxon>Eukaryota</taxon>
        <taxon>Fungi</taxon>
        <taxon>Dikarya</taxon>
        <taxon>Ascomycota</taxon>
        <taxon>Saccharomycotina</taxon>
        <taxon>Pichiomycetes</taxon>
        <taxon>Debaryomycetaceae</taxon>
        <taxon>Suhomyces</taxon>
    </lineage>
</organism>
<sequence>MFRIVDHTYYSCLQELFTVSTETFHFDQPNLWYFIYLYWMVIVECILQSPQQERHDTHIKVGITTLVRIQQRPGLMRSPHPPNLHFLRHQVMVFLKSDFTPCLRNYL</sequence>
<dbReference type="AlphaFoldDB" id="A0A1E4SP85"/>
<evidence type="ECO:0000313" key="2">
    <source>
        <dbReference type="Proteomes" id="UP000094285"/>
    </source>
</evidence>
<dbReference type="RefSeq" id="XP_020066428.1">
    <property type="nucleotide sequence ID" value="XM_020206561.1"/>
</dbReference>